<dbReference type="AlphaFoldDB" id="A0A8X6MS80"/>
<evidence type="ECO:0000313" key="2">
    <source>
        <dbReference type="EMBL" id="GFS75223.1"/>
    </source>
</evidence>
<feature type="region of interest" description="Disordered" evidence="1">
    <location>
        <begin position="1"/>
        <end position="28"/>
    </location>
</feature>
<reference evidence="2" key="1">
    <citation type="submission" date="2020-08" db="EMBL/GenBank/DDBJ databases">
        <title>Multicomponent nature underlies the extraordinary mechanical properties of spider dragline silk.</title>
        <authorList>
            <person name="Kono N."/>
            <person name="Nakamura H."/>
            <person name="Mori M."/>
            <person name="Yoshida Y."/>
            <person name="Ohtoshi R."/>
            <person name="Malay A.D."/>
            <person name="Moran D.A.P."/>
            <person name="Tomita M."/>
            <person name="Numata K."/>
            <person name="Arakawa K."/>
        </authorList>
    </citation>
    <scope>NUCLEOTIDE SEQUENCE</scope>
</reference>
<dbReference type="Proteomes" id="UP000887013">
    <property type="component" value="Unassembled WGS sequence"/>
</dbReference>
<proteinExistence type="predicted"/>
<protein>
    <submittedName>
        <fullName evidence="2">Uncharacterized protein</fullName>
    </submittedName>
</protein>
<evidence type="ECO:0000313" key="3">
    <source>
        <dbReference type="Proteomes" id="UP000887013"/>
    </source>
</evidence>
<organism evidence="2 3">
    <name type="scientific">Nephila pilipes</name>
    <name type="common">Giant wood spider</name>
    <name type="synonym">Nephila maculata</name>
    <dbReference type="NCBI Taxonomy" id="299642"/>
    <lineage>
        <taxon>Eukaryota</taxon>
        <taxon>Metazoa</taxon>
        <taxon>Ecdysozoa</taxon>
        <taxon>Arthropoda</taxon>
        <taxon>Chelicerata</taxon>
        <taxon>Arachnida</taxon>
        <taxon>Araneae</taxon>
        <taxon>Araneomorphae</taxon>
        <taxon>Entelegynae</taxon>
        <taxon>Araneoidea</taxon>
        <taxon>Nephilidae</taxon>
        <taxon>Nephila</taxon>
    </lineage>
</organism>
<accession>A0A8X6MS80</accession>
<gene>
    <name evidence="2" type="ORF">NPIL_701461</name>
</gene>
<comment type="caution">
    <text evidence="2">The sequence shown here is derived from an EMBL/GenBank/DDBJ whole genome shotgun (WGS) entry which is preliminary data.</text>
</comment>
<sequence length="104" mass="12150">MVPSPATKRMSRKWQQPSSSRPKKAHSSFRDRTVMLMCYFEVGSSLLLEWLPTGSPVNAANEIRIRKTPKPLEDTCRTAHVNNSQDKWHWELKTSYQYNLQYGH</sequence>
<name>A0A8X6MS80_NEPPI</name>
<evidence type="ECO:0000256" key="1">
    <source>
        <dbReference type="SAM" id="MobiDB-lite"/>
    </source>
</evidence>
<keyword evidence="3" id="KW-1185">Reference proteome</keyword>
<dbReference type="EMBL" id="BMAW01001731">
    <property type="protein sequence ID" value="GFS75223.1"/>
    <property type="molecule type" value="Genomic_DNA"/>
</dbReference>